<dbReference type="PROSITE" id="PS50903">
    <property type="entry name" value="RUBREDOXIN_LIKE"/>
    <property type="match status" value="1"/>
</dbReference>
<dbReference type="PROSITE" id="PS00202">
    <property type="entry name" value="RUBREDOXIN"/>
    <property type="match status" value="1"/>
</dbReference>
<dbReference type="Proteomes" id="UP000247763">
    <property type="component" value="Chromosome"/>
</dbReference>
<dbReference type="PANTHER" id="PTHR47627:SF1">
    <property type="entry name" value="RUBREDOXIN-1-RELATED"/>
    <property type="match status" value="1"/>
</dbReference>
<evidence type="ECO:0000256" key="2">
    <source>
        <dbReference type="ARBA" id="ARBA00004933"/>
    </source>
</evidence>
<evidence type="ECO:0000256" key="6">
    <source>
        <dbReference type="ARBA" id="ARBA00022982"/>
    </source>
</evidence>
<dbReference type="AlphaFoldDB" id="A0A2Z3HS23"/>
<evidence type="ECO:0000256" key="5">
    <source>
        <dbReference type="ARBA" id="ARBA00022723"/>
    </source>
</evidence>
<evidence type="ECO:0000256" key="8">
    <source>
        <dbReference type="PIRNR" id="PIRNR000071"/>
    </source>
</evidence>
<dbReference type="RefSeq" id="WP_110449545.1">
    <property type="nucleotide sequence ID" value="NZ_CP029479.1"/>
</dbReference>
<keyword evidence="4 8" id="KW-0813">Transport</keyword>
<evidence type="ECO:0000313" key="11">
    <source>
        <dbReference type="EMBL" id="AWM76976.1"/>
    </source>
</evidence>
<reference evidence="12" key="1">
    <citation type="submission" date="2018-05" db="EMBL/GenBank/DDBJ databases">
        <title>Genome sequencing of Phenylobacterium sp. HYN0004.</title>
        <authorList>
            <person name="Yi H."/>
            <person name="Baek C."/>
        </authorList>
    </citation>
    <scope>NUCLEOTIDE SEQUENCE [LARGE SCALE GENOMIC DNA]</scope>
    <source>
        <strain evidence="12">HYN0004</strain>
    </source>
</reference>
<dbReference type="GO" id="GO:0005506">
    <property type="term" value="F:iron ion binding"/>
    <property type="evidence" value="ECO:0007669"/>
    <property type="project" value="InterPro"/>
</dbReference>
<comment type="similarity">
    <text evidence="3 8">Belongs to the rubredoxin family.</text>
</comment>
<dbReference type="InterPro" id="IPR024935">
    <property type="entry name" value="Rubredoxin_dom"/>
</dbReference>
<dbReference type="GO" id="GO:0043448">
    <property type="term" value="P:alkane catabolic process"/>
    <property type="evidence" value="ECO:0007669"/>
    <property type="project" value="TreeGrafter"/>
</dbReference>
<dbReference type="InterPro" id="IPR018527">
    <property type="entry name" value="Rubredoxin_Fe_BS"/>
</dbReference>
<comment type="cofactor">
    <cofactor evidence="8 9">
        <name>Fe(3+)</name>
        <dbReference type="ChEBI" id="CHEBI:29034"/>
    </cofactor>
    <text evidence="8 9">Binds 1 Fe(3+) ion per subunit.</text>
</comment>
<evidence type="ECO:0000313" key="12">
    <source>
        <dbReference type="Proteomes" id="UP000247763"/>
    </source>
</evidence>
<dbReference type="EMBL" id="CP029479">
    <property type="protein sequence ID" value="AWM76976.1"/>
    <property type="molecule type" value="Genomic_DNA"/>
</dbReference>
<evidence type="ECO:0000256" key="4">
    <source>
        <dbReference type="ARBA" id="ARBA00022448"/>
    </source>
</evidence>
<dbReference type="InterPro" id="IPR024922">
    <property type="entry name" value="Rubredoxin"/>
</dbReference>
<feature type="binding site" evidence="9">
    <location>
        <position position="10"/>
    </location>
    <ligand>
        <name>Fe cation</name>
        <dbReference type="ChEBI" id="CHEBI:24875"/>
    </ligand>
</feature>
<dbReference type="PANTHER" id="PTHR47627">
    <property type="entry name" value="RUBREDOXIN"/>
    <property type="match status" value="1"/>
</dbReference>
<accession>A0A2Z3HS23</accession>
<dbReference type="InterPro" id="IPR050526">
    <property type="entry name" value="Rubredoxin_ET"/>
</dbReference>
<evidence type="ECO:0000259" key="10">
    <source>
        <dbReference type="PROSITE" id="PS50903"/>
    </source>
</evidence>
<gene>
    <name evidence="11" type="ORF">HYN04_03925</name>
</gene>
<dbReference type="SUPFAM" id="SSF57802">
    <property type="entry name" value="Rubredoxin-like"/>
    <property type="match status" value="1"/>
</dbReference>
<proteinExistence type="inferred from homology"/>
<comment type="pathway">
    <text evidence="2">Hydrocarbon metabolism; alkane degradation.</text>
</comment>
<evidence type="ECO:0000256" key="3">
    <source>
        <dbReference type="ARBA" id="ARBA00005337"/>
    </source>
</evidence>
<dbReference type="Pfam" id="PF00301">
    <property type="entry name" value="Rubredoxin"/>
    <property type="match status" value="1"/>
</dbReference>
<dbReference type="KEGG" id="phb:HYN04_03925"/>
<dbReference type="GO" id="GO:0009055">
    <property type="term" value="F:electron transfer activity"/>
    <property type="evidence" value="ECO:0007669"/>
    <property type="project" value="InterPro"/>
</dbReference>
<evidence type="ECO:0000256" key="7">
    <source>
        <dbReference type="ARBA" id="ARBA00023004"/>
    </source>
</evidence>
<dbReference type="PRINTS" id="PR00163">
    <property type="entry name" value="RUBREDOXIN"/>
</dbReference>
<evidence type="ECO:0000256" key="1">
    <source>
        <dbReference type="ARBA" id="ARBA00002792"/>
    </source>
</evidence>
<keyword evidence="12" id="KW-1185">Reference proteome</keyword>
<comment type="function">
    <text evidence="1">Involved in the hydrocarbon hydroxylating system, which transfers electrons from NADH to rubredoxin reductase and then through rubredoxin to alkane 1 monooxygenase.</text>
</comment>
<keyword evidence="7 8" id="KW-0408">Iron</keyword>
<evidence type="ECO:0000256" key="9">
    <source>
        <dbReference type="PIRSR" id="PIRSR000071-1"/>
    </source>
</evidence>
<dbReference type="Gene3D" id="2.20.28.10">
    <property type="match status" value="1"/>
</dbReference>
<dbReference type="CDD" id="cd00730">
    <property type="entry name" value="rubredoxin"/>
    <property type="match status" value="1"/>
</dbReference>
<protein>
    <recommendedName>
        <fullName evidence="8">Rubredoxin</fullName>
    </recommendedName>
</protein>
<dbReference type="OrthoDB" id="9808980at2"/>
<feature type="binding site" evidence="9">
    <location>
        <position position="13"/>
    </location>
    <ligand>
        <name>Fe cation</name>
        <dbReference type="ChEBI" id="CHEBI:24875"/>
    </ligand>
</feature>
<organism evidence="11 12">
    <name type="scientific">Phenylobacterium parvum</name>
    <dbReference type="NCBI Taxonomy" id="2201350"/>
    <lineage>
        <taxon>Bacteria</taxon>
        <taxon>Pseudomonadati</taxon>
        <taxon>Pseudomonadota</taxon>
        <taxon>Alphaproteobacteria</taxon>
        <taxon>Caulobacterales</taxon>
        <taxon>Caulobacteraceae</taxon>
        <taxon>Phenylobacterium</taxon>
    </lineage>
</organism>
<feature type="domain" description="Rubredoxin-like" evidence="10">
    <location>
        <begin position="5"/>
        <end position="56"/>
    </location>
</feature>
<feature type="binding site" evidence="9">
    <location>
        <position position="46"/>
    </location>
    <ligand>
        <name>Fe cation</name>
        <dbReference type="ChEBI" id="CHEBI:24875"/>
    </ligand>
</feature>
<dbReference type="PIRSF" id="PIRSF000071">
    <property type="entry name" value="Rubredoxin"/>
    <property type="match status" value="1"/>
</dbReference>
<feature type="binding site" evidence="9">
    <location>
        <position position="43"/>
    </location>
    <ligand>
        <name>Fe cation</name>
        <dbReference type="ChEBI" id="CHEBI:24875"/>
    </ligand>
</feature>
<name>A0A2Z3HS23_9CAUL</name>
<sequence length="58" mass="6573">MAEAFKTWQCRTCGYIYEEEFGDPPEGLAPGTRWADIPADWICPLCGTPKSDFDMIEL</sequence>
<keyword evidence="5 8" id="KW-0479">Metal-binding</keyword>
<keyword evidence="6 8" id="KW-0249">Electron transport</keyword>
<dbReference type="InterPro" id="IPR024934">
    <property type="entry name" value="Rubredoxin-like_dom"/>
</dbReference>
<dbReference type="FunFam" id="2.20.28.10:FF:000001">
    <property type="entry name" value="Rubredoxin"/>
    <property type="match status" value="1"/>
</dbReference>